<feature type="compositionally biased region" description="Low complexity" evidence="1">
    <location>
        <begin position="56"/>
        <end position="66"/>
    </location>
</feature>
<feature type="region of interest" description="Disordered" evidence="1">
    <location>
        <begin position="51"/>
        <end position="84"/>
    </location>
</feature>
<dbReference type="RefSeq" id="WP_165258869.1">
    <property type="nucleotide sequence ID" value="NZ_JAAKZY010000037.1"/>
</dbReference>
<sequence length="234" mass="23950">MNSANRENGEPQSAPMVYHPYGDTTPAAYDEYADPAVAHGWQNAYDDTVRIDVTDAADAPDAPDAADAPDESGPSDRPDRREQLARRRRARLIRRGVVAGCVAGVVLLAVVVAGLFGSESSGVDDRQSPKARQSPSAAAGPGAAGSSADPSGTSTERPEGVSPVASDGASVSPSPGDSRPGKDDGGEAGDESDRSGDSTTEPPTTAAPTTTSEPDRGNSDENPGRGQRPTKDPK</sequence>
<feature type="compositionally biased region" description="Basic and acidic residues" evidence="1">
    <location>
        <begin position="213"/>
        <end position="234"/>
    </location>
</feature>
<evidence type="ECO:0000313" key="3">
    <source>
        <dbReference type="EMBL" id="NGO08752.1"/>
    </source>
</evidence>
<keyword evidence="2" id="KW-1133">Transmembrane helix</keyword>
<evidence type="ECO:0000256" key="2">
    <source>
        <dbReference type="SAM" id="Phobius"/>
    </source>
</evidence>
<evidence type="ECO:0000256" key="1">
    <source>
        <dbReference type="SAM" id="MobiDB-lite"/>
    </source>
</evidence>
<keyword evidence="2" id="KW-0472">Membrane</keyword>
<keyword evidence="2" id="KW-0812">Transmembrane</keyword>
<dbReference type="AlphaFoldDB" id="A0A6G4V3V4"/>
<dbReference type="EMBL" id="JAAKZY010000037">
    <property type="protein sequence ID" value="NGO08752.1"/>
    <property type="molecule type" value="Genomic_DNA"/>
</dbReference>
<reference evidence="3 4" key="1">
    <citation type="submission" date="2020-02" db="EMBL/GenBank/DDBJ databases">
        <title>Whole-genome analyses of novel actinobacteria.</title>
        <authorList>
            <person name="Sahin N."/>
            <person name="Gencbay T."/>
        </authorList>
    </citation>
    <scope>NUCLEOTIDE SEQUENCE [LARGE SCALE GENOMIC DNA]</scope>
    <source>
        <strain evidence="3 4">HC44</strain>
    </source>
</reference>
<feature type="transmembrane region" description="Helical" evidence="2">
    <location>
        <begin position="96"/>
        <end position="117"/>
    </location>
</feature>
<protein>
    <submittedName>
        <fullName evidence="3">Uncharacterized protein</fullName>
    </submittedName>
</protein>
<evidence type="ECO:0000313" key="4">
    <source>
        <dbReference type="Proteomes" id="UP000472335"/>
    </source>
</evidence>
<gene>
    <name evidence="3" type="ORF">G5C60_14350</name>
</gene>
<feature type="compositionally biased region" description="Low complexity" evidence="1">
    <location>
        <begin position="134"/>
        <end position="154"/>
    </location>
</feature>
<comment type="caution">
    <text evidence="3">The sequence shown here is derived from an EMBL/GenBank/DDBJ whole genome shotgun (WGS) entry which is preliminary data.</text>
</comment>
<proteinExistence type="predicted"/>
<name>A0A6G4V3V4_9ACTN</name>
<feature type="compositionally biased region" description="Basic and acidic residues" evidence="1">
    <location>
        <begin position="74"/>
        <end position="84"/>
    </location>
</feature>
<organism evidence="3 4">
    <name type="scientific">Streptomyces scabichelini</name>
    <dbReference type="NCBI Taxonomy" id="2711217"/>
    <lineage>
        <taxon>Bacteria</taxon>
        <taxon>Bacillati</taxon>
        <taxon>Actinomycetota</taxon>
        <taxon>Actinomycetes</taxon>
        <taxon>Kitasatosporales</taxon>
        <taxon>Streptomycetaceae</taxon>
        <taxon>Streptomyces</taxon>
    </lineage>
</organism>
<accession>A0A6G4V3V4</accession>
<feature type="region of interest" description="Disordered" evidence="1">
    <location>
        <begin position="1"/>
        <end position="28"/>
    </location>
</feature>
<feature type="compositionally biased region" description="Low complexity" evidence="1">
    <location>
        <begin position="198"/>
        <end position="212"/>
    </location>
</feature>
<feature type="region of interest" description="Disordered" evidence="1">
    <location>
        <begin position="119"/>
        <end position="234"/>
    </location>
</feature>
<feature type="compositionally biased region" description="Basic and acidic residues" evidence="1">
    <location>
        <begin position="179"/>
        <end position="196"/>
    </location>
</feature>
<keyword evidence="4" id="KW-1185">Reference proteome</keyword>
<dbReference type="Proteomes" id="UP000472335">
    <property type="component" value="Unassembled WGS sequence"/>
</dbReference>